<sequence>MPGIKDEDKNVLPLSIRISPRLKKAMDRAIEVGLYDSIPDLVREAIQNYLILVASYYAVYKEYYDATTEIINTLAAGKDIKVIQTAIRKDPRIQRVYLKSLPFLEVIERYIVANETQSLEDLEKFATDIYYLFELDRKGLSLDALLGKEKNPIVDEVVDKLIQDIHKDKEERSSTSQLPNQEVPPSPEESPIEKDSPGGDSS</sequence>
<protein>
    <submittedName>
        <fullName evidence="2">Uncharacterized protein</fullName>
    </submittedName>
</protein>
<evidence type="ECO:0000256" key="1">
    <source>
        <dbReference type="SAM" id="MobiDB-lite"/>
    </source>
</evidence>
<reference evidence="2" key="1">
    <citation type="journal article" date="2013" name="PLoS ONE">
        <title>Insights into dynamics of mobile genetic elements in hyperthermophilic environments from five new thermococcus plasmids.</title>
        <authorList>
            <person name="Krupovic M."/>
            <person name="Gonnet M."/>
            <person name="Hania W.B."/>
            <person name="Forterre P."/>
            <person name="Erauso G."/>
        </authorList>
    </citation>
    <scope>NUCLEOTIDE SEQUENCE</scope>
    <source>
        <plasmid evidence="2">pCIR10</plasmid>
    </source>
</reference>
<feature type="compositionally biased region" description="Basic and acidic residues" evidence="1">
    <location>
        <begin position="191"/>
        <end position="202"/>
    </location>
</feature>
<proteinExistence type="predicted"/>
<organism evidence="2">
    <name type="scientific">Thermococcus sp. CIR10</name>
    <dbReference type="NCBI Taxonomy" id="1197731"/>
    <lineage>
        <taxon>Archaea</taxon>
        <taxon>Methanobacteriati</taxon>
        <taxon>Methanobacteriota</taxon>
        <taxon>Thermococci</taxon>
        <taxon>Thermococcales</taxon>
        <taxon>Thermococcaceae</taxon>
        <taxon>Thermococcus</taxon>
    </lineage>
</organism>
<dbReference type="EMBL" id="JQ661330">
    <property type="protein sequence ID" value="AFZ84270.1"/>
    <property type="molecule type" value="Genomic_DNA"/>
</dbReference>
<gene>
    <name evidence="2" type="ORF">c10-14</name>
</gene>
<accession>L0B8J0</accession>
<dbReference type="CDD" id="cd22231">
    <property type="entry name" value="RHH_NikR_HicB-like"/>
    <property type="match status" value="1"/>
</dbReference>
<geneLocation type="plasmid" evidence="2">
    <name>pCIR10</name>
</geneLocation>
<feature type="region of interest" description="Disordered" evidence="1">
    <location>
        <begin position="165"/>
        <end position="202"/>
    </location>
</feature>
<name>L0B8J0_9EURY</name>
<evidence type="ECO:0000313" key="2">
    <source>
        <dbReference type="EMBL" id="AFZ84270.1"/>
    </source>
</evidence>
<keyword evidence="2" id="KW-0614">Plasmid</keyword>
<dbReference type="AlphaFoldDB" id="L0B8J0"/>